<keyword evidence="9" id="KW-1185">Reference proteome</keyword>
<proteinExistence type="inferred from homology"/>
<dbReference type="PANTHER" id="PTHR35693">
    <property type="entry name" value="EXPRESSED PROTEIN"/>
    <property type="match status" value="1"/>
</dbReference>
<accession>A0A087HR36</accession>
<evidence type="ECO:0000256" key="6">
    <source>
        <dbReference type="ARBA" id="ARBA00035137"/>
    </source>
</evidence>
<evidence type="ECO:0000256" key="1">
    <source>
        <dbReference type="ARBA" id="ARBA00004173"/>
    </source>
</evidence>
<gene>
    <name evidence="8" type="ordered locus">AALP_Aa1g278200</name>
</gene>
<keyword evidence="3" id="KW-0689">Ribosomal protein</keyword>
<dbReference type="EMBL" id="CM002869">
    <property type="protein sequence ID" value="KFK44588.1"/>
    <property type="molecule type" value="Genomic_DNA"/>
</dbReference>
<comment type="similarity">
    <text evidence="2">Belongs to the mitochondrion-specific ribosomal protein mS23 family.</text>
</comment>
<feature type="region of interest" description="Disordered" evidence="7">
    <location>
        <begin position="134"/>
        <end position="164"/>
    </location>
</feature>
<organism evidence="8 9">
    <name type="scientific">Arabis alpina</name>
    <name type="common">Alpine rock-cress</name>
    <dbReference type="NCBI Taxonomy" id="50452"/>
    <lineage>
        <taxon>Eukaryota</taxon>
        <taxon>Viridiplantae</taxon>
        <taxon>Streptophyta</taxon>
        <taxon>Embryophyta</taxon>
        <taxon>Tracheophyta</taxon>
        <taxon>Spermatophyta</taxon>
        <taxon>Magnoliopsida</taxon>
        <taxon>eudicotyledons</taxon>
        <taxon>Gunneridae</taxon>
        <taxon>Pentapetalae</taxon>
        <taxon>rosids</taxon>
        <taxon>malvids</taxon>
        <taxon>Brassicales</taxon>
        <taxon>Brassicaceae</taxon>
        <taxon>Arabideae</taxon>
        <taxon>Arabis</taxon>
    </lineage>
</organism>
<evidence type="ECO:0000256" key="4">
    <source>
        <dbReference type="ARBA" id="ARBA00023128"/>
    </source>
</evidence>
<dbReference type="OMA" id="DMEYRTE"/>
<dbReference type="InterPro" id="IPR059242">
    <property type="entry name" value="mS23_dom"/>
</dbReference>
<evidence type="ECO:0000256" key="7">
    <source>
        <dbReference type="SAM" id="MobiDB-lite"/>
    </source>
</evidence>
<dbReference type="eggNOG" id="ENOG502QVAB">
    <property type="taxonomic scope" value="Eukaryota"/>
</dbReference>
<sequence>MSWMKGDLLSKSRRLVGGLAMREPVWLKAMEASPPPVFPRSNGKIKKIVLPEDSYVRKFTLKHPETKKIDSPNKISAFLPDPARVYGTRVLELTNHGISEDEAMSVADMEYLSERKEKKKAYKRLKELAKIQDKVPPPKPYTSAKKGIQTQETKSARDRFQTPSVRRLVNQLRQEKDVLLQDKTGGNVNQDLWIDE</sequence>
<evidence type="ECO:0000313" key="9">
    <source>
        <dbReference type="Proteomes" id="UP000029120"/>
    </source>
</evidence>
<keyword evidence="5" id="KW-0687">Ribonucleoprotein</keyword>
<keyword evidence="4" id="KW-0496">Mitochondrion</keyword>
<dbReference type="Gramene" id="KFK44588">
    <property type="protein sequence ID" value="KFK44588"/>
    <property type="gene ID" value="AALP_AA1G278200"/>
</dbReference>
<protein>
    <recommendedName>
        <fullName evidence="6">Small ribosomal subunit protein mS23</fullName>
    </recommendedName>
</protein>
<dbReference type="OrthoDB" id="543108at2759"/>
<evidence type="ECO:0000256" key="3">
    <source>
        <dbReference type="ARBA" id="ARBA00022980"/>
    </source>
</evidence>
<name>A0A087HR36_ARAAL</name>
<dbReference type="CDD" id="cd23701">
    <property type="entry name" value="At1g26750"/>
    <property type="match status" value="1"/>
</dbReference>
<dbReference type="AlphaFoldDB" id="A0A087HR36"/>
<evidence type="ECO:0000256" key="2">
    <source>
        <dbReference type="ARBA" id="ARBA00009864"/>
    </source>
</evidence>
<reference evidence="9" key="1">
    <citation type="journal article" date="2015" name="Nat. Plants">
        <title>Genome expansion of Arabis alpina linked with retrotransposition and reduced symmetric DNA methylation.</title>
        <authorList>
            <person name="Willing E.M."/>
            <person name="Rawat V."/>
            <person name="Mandakova T."/>
            <person name="Maumus F."/>
            <person name="James G.V."/>
            <person name="Nordstroem K.J."/>
            <person name="Becker C."/>
            <person name="Warthmann N."/>
            <person name="Chica C."/>
            <person name="Szarzynska B."/>
            <person name="Zytnicki M."/>
            <person name="Albani M.C."/>
            <person name="Kiefer C."/>
            <person name="Bergonzi S."/>
            <person name="Castaings L."/>
            <person name="Mateos J.L."/>
            <person name="Berns M.C."/>
            <person name="Bujdoso N."/>
            <person name="Piofczyk T."/>
            <person name="de Lorenzo L."/>
            <person name="Barrero-Sicilia C."/>
            <person name="Mateos I."/>
            <person name="Piednoel M."/>
            <person name="Hagmann J."/>
            <person name="Chen-Min-Tao R."/>
            <person name="Iglesias-Fernandez R."/>
            <person name="Schuster S.C."/>
            <person name="Alonso-Blanco C."/>
            <person name="Roudier F."/>
            <person name="Carbonero P."/>
            <person name="Paz-Ares J."/>
            <person name="Davis S.J."/>
            <person name="Pecinka A."/>
            <person name="Quesneville H."/>
            <person name="Colot V."/>
            <person name="Lysak M.A."/>
            <person name="Weigel D."/>
            <person name="Coupland G."/>
            <person name="Schneeberger K."/>
        </authorList>
    </citation>
    <scope>NUCLEOTIDE SEQUENCE [LARGE SCALE GENOMIC DNA]</scope>
    <source>
        <strain evidence="9">cv. Pajares</strain>
    </source>
</reference>
<dbReference type="Proteomes" id="UP000029120">
    <property type="component" value="Chromosome 1"/>
</dbReference>
<evidence type="ECO:0000313" key="8">
    <source>
        <dbReference type="EMBL" id="KFK44588.1"/>
    </source>
</evidence>
<evidence type="ECO:0000256" key="5">
    <source>
        <dbReference type="ARBA" id="ARBA00023274"/>
    </source>
</evidence>
<dbReference type="PANTHER" id="PTHR35693:SF1">
    <property type="entry name" value="EXPRESSED PROTEIN"/>
    <property type="match status" value="1"/>
</dbReference>
<comment type="subcellular location">
    <subcellularLocation>
        <location evidence="1">Mitochondrion</location>
    </subcellularLocation>
</comment>